<reference evidence="1 2" key="1">
    <citation type="submission" date="2018-08" db="EMBL/GenBank/DDBJ databases">
        <title>A genome reference for cultivated species of the human gut microbiota.</title>
        <authorList>
            <person name="Zou Y."/>
            <person name="Xue W."/>
            <person name="Luo G."/>
        </authorList>
    </citation>
    <scope>NUCLEOTIDE SEQUENCE [LARGE SCALE GENOMIC DNA]</scope>
    <source>
        <strain evidence="1 2">AF31-28B-AC</strain>
    </source>
</reference>
<protein>
    <submittedName>
        <fullName evidence="1">Uncharacterized protein</fullName>
    </submittedName>
</protein>
<accession>A0A415T897</accession>
<organism evidence="1 2">
    <name type="scientific">Phocaeicola plebeius</name>
    <dbReference type="NCBI Taxonomy" id="310297"/>
    <lineage>
        <taxon>Bacteria</taxon>
        <taxon>Pseudomonadati</taxon>
        <taxon>Bacteroidota</taxon>
        <taxon>Bacteroidia</taxon>
        <taxon>Bacteroidales</taxon>
        <taxon>Bacteroidaceae</taxon>
        <taxon>Phocaeicola</taxon>
    </lineage>
</organism>
<evidence type="ECO:0000313" key="1">
    <source>
        <dbReference type="EMBL" id="RHM97074.1"/>
    </source>
</evidence>
<sequence>MLITRDILNKALEDKMPLFHDGDYIDDDVLYDLFYAQPILKDLPNGKKALRTLIAKSDRNILCAELKERTKSLKKEFEFEKIYYRVKCKSCGKNFSIYITKSQIINRRFKISNHVNISVHHDRYYLFTPAFKELYSIKFGNSYNMYVCESCIDKFISDSMQKAVDFLEKKDKFDWFLSEESLGDWKRELFRIETTYFKLENGVKIEDGKEIRAANGEIWTDEKYP</sequence>
<dbReference type="RefSeq" id="WP_118494356.1">
    <property type="nucleotide sequence ID" value="NZ_QRQK01000013.1"/>
</dbReference>
<name>A0A415T897_9BACT</name>
<dbReference type="EMBL" id="QRQK01000013">
    <property type="protein sequence ID" value="RHM97074.1"/>
    <property type="molecule type" value="Genomic_DNA"/>
</dbReference>
<gene>
    <name evidence="1" type="ORF">DWZ34_08130</name>
</gene>
<dbReference type="Proteomes" id="UP000285109">
    <property type="component" value="Unassembled WGS sequence"/>
</dbReference>
<comment type="caution">
    <text evidence="1">The sequence shown here is derived from an EMBL/GenBank/DDBJ whole genome shotgun (WGS) entry which is preliminary data.</text>
</comment>
<dbReference type="AlphaFoldDB" id="A0A415T897"/>
<proteinExistence type="predicted"/>
<evidence type="ECO:0000313" key="2">
    <source>
        <dbReference type="Proteomes" id="UP000285109"/>
    </source>
</evidence>